<feature type="compositionally biased region" description="Basic and acidic residues" evidence="1">
    <location>
        <begin position="32"/>
        <end position="48"/>
    </location>
</feature>
<evidence type="ECO:0000313" key="2">
    <source>
        <dbReference type="EMBL" id="MDP4528676.1"/>
    </source>
</evidence>
<gene>
    <name evidence="2" type="ORF">Q3O59_06480</name>
</gene>
<organism evidence="2 3">
    <name type="scientific">Alkalimonas delamerensis</name>
    <dbReference type="NCBI Taxonomy" id="265981"/>
    <lineage>
        <taxon>Bacteria</taxon>
        <taxon>Pseudomonadati</taxon>
        <taxon>Pseudomonadota</taxon>
        <taxon>Gammaproteobacteria</taxon>
        <taxon>Alkalimonas</taxon>
    </lineage>
</organism>
<protein>
    <submittedName>
        <fullName evidence="2">Uncharacterized protein</fullName>
    </submittedName>
</protein>
<reference evidence="2 3" key="1">
    <citation type="submission" date="2023-08" db="EMBL/GenBank/DDBJ databases">
        <authorList>
            <person name="Joshi A."/>
            <person name="Thite S."/>
        </authorList>
    </citation>
    <scope>NUCLEOTIDE SEQUENCE [LARGE SCALE GENOMIC DNA]</scope>
    <source>
        <strain evidence="2 3">1E1</strain>
    </source>
</reference>
<dbReference type="Proteomes" id="UP001236258">
    <property type="component" value="Unassembled WGS sequence"/>
</dbReference>
<name>A0ABT9GNZ9_9GAMM</name>
<evidence type="ECO:0000313" key="3">
    <source>
        <dbReference type="Proteomes" id="UP001236258"/>
    </source>
</evidence>
<evidence type="ECO:0000256" key="1">
    <source>
        <dbReference type="SAM" id="MobiDB-lite"/>
    </source>
</evidence>
<dbReference type="EMBL" id="JAUZVY010000002">
    <property type="protein sequence ID" value="MDP4528676.1"/>
    <property type="molecule type" value="Genomic_DNA"/>
</dbReference>
<comment type="caution">
    <text evidence="2">The sequence shown here is derived from an EMBL/GenBank/DDBJ whole genome shotgun (WGS) entry which is preliminary data.</text>
</comment>
<keyword evidence="3" id="KW-1185">Reference proteome</keyword>
<feature type="region of interest" description="Disordered" evidence="1">
    <location>
        <begin position="92"/>
        <end position="111"/>
    </location>
</feature>
<dbReference type="RefSeq" id="WP_305944796.1">
    <property type="nucleotide sequence ID" value="NZ_JAUZVY010000002.1"/>
</dbReference>
<proteinExistence type="predicted"/>
<sequence length="123" mass="13651">MISATNSVTSAAFAELKQQMALRVAEQAEREAEQLKTQADEKRKEARDMAQTARELELESGQAQNRAELARSSLPPTELLERLEQQFSGIIRASEQPEQEEAEPTGNLNLLGERVGTTINIEV</sequence>
<feature type="region of interest" description="Disordered" evidence="1">
    <location>
        <begin position="32"/>
        <end position="76"/>
    </location>
</feature>
<accession>A0ABT9GNZ9</accession>